<feature type="transmembrane region" description="Helical" evidence="1">
    <location>
        <begin position="148"/>
        <end position="170"/>
    </location>
</feature>
<dbReference type="EMBL" id="CACVAQ010000018">
    <property type="protein sequence ID" value="CAA6799036.1"/>
    <property type="molecule type" value="Genomic_DNA"/>
</dbReference>
<protein>
    <recommendedName>
        <fullName evidence="3">DUF2628 domain-containing protein</fullName>
    </recommendedName>
</protein>
<dbReference type="AlphaFoldDB" id="A0A6S6RTZ0"/>
<proteinExistence type="predicted"/>
<evidence type="ECO:0000313" key="2">
    <source>
        <dbReference type="EMBL" id="CAA6799036.1"/>
    </source>
</evidence>
<keyword evidence="1" id="KW-0812">Transmembrane</keyword>
<organism evidence="2">
    <name type="scientific">uncultured Aureispira sp</name>
    <dbReference type="NCBI Taxonomy" id="1331704"/>
    <lineage>
        <taxon>Bacteria</taxon>
        <taxon>Pseudomonadati</taxon>
        <taxon>Bacteroidota</taxon>
        <taxon>Saprospiria</taxon>
        <taxon>Saprospirales</taxon>
        <taxon>Saprospiraceae</taxon>
        <taxon>Aureispira</taxon>
        <taxon>environmental samples</taxon>
    </lineage>
</organism>
<feature type="transmembrane region" description="Helical" evidence="1">
    <location>
        <begin position="91"/>
        <end position="114"/>
    </location>
</feature>
<reference evidence="2" key="1">
    <citation type="submission" date="2020-01" db="EMBL/GenBank/DDBJ databases">
        <authorList>
            <person name="Meier V. D."/>
            <person name="Meier V D."/>
        </authorList>
    </citation>
    <scope>NUCLEOTIDE SEQUENCE</scope>
    <source>
        <strain evidence="2">HLG_WM_MAG_10</strain>
    </source>
</reference>
<keyword evidence="1" id="KW-0472">Membrane</keyword>
<dbReference type="InterPro" id="IPR024399">
    <property type="entry name" value="DUF2628"/>
</dbReference>
<accession>A0A6S6RTZ0</accession>
<name>A0A6S6RTZ0_9BACT</name>
<sequence>MEVLDDYSLGEEQLSEKEADWKLFIGKKFDYYRPIWQKIEAGNKIQFNVYAFFFWSGWAGYRKMYQIYFILVALKLLSDYIPHFLNFPPPAASTVSILFFGVYLFWGFNANFIYYKHATKKIAQIKSTGLSKVLEETSLRNAGQEDMAFPLGAGFIIFILVLCLNSVLGIL</sequence>
<evidence type="ECO:0000256" key="1">
    <source>
        <dbReference type="SAM" id="Phobius"/>
    </source>
</evidence>
<dbReference type="Pfam" id="PF10947">
    <property type="entry name" value="DUF2628"/>
    <property type="match status" value="1"/>
</dbReference>
<gene>
    <name evidence="2" type="ORF">HELGO_WM28591</name>
</gene>
<keyword evidence="1" id="KW-1133">Transmembrane helix</keyword>
<evidence type="ECO:0008006" key="3">
    <source>
        <dbReference type="Google" id="ProtNLM"/>
    </source>
</evidence>